<gene>
    <name evidence="1" type="ORF">RIEGSTA812A_PEG_1074</name>
</gene>
<protein>
    <submittedName>
        <fullName evidence="1">Uncharacterized protein</fullName>
    </submittedName>
</protein>
<proteinExistence type="predicted"/>
<dbReference type="EMBL" id="LR026963">
    <property type="protein sequence ID" value="VBB69601.1"/>
    <property type="molecule type" value="Genomic_DNA"/>
</dbReference>
<evidence type="ECO:0000313" key="1">
    <source>
        <dbReference type="EMBL" id="VBB69601.1"/>
    </source>
</evidence>
<dbReference type="AlphaFoldDB" id="A0A484H7S3"/>
<reference evidence="1" key="1">
    <citation type="submission" date="2018-10" db="EMBL/GenBank/DDBJ databases">
        <authorList>
            <person name="Gruber-Vodicka H."/>
            <person name="Jaeckle O."/>
        </authorList>
    </citation>
    <scope>NUCLEOTIDE SEQUENCE</scope>
</reference>
<organism evidence="1">
    <name type="scientific">invertebrate metagenome</name>
    <dbReference type="NCBI Taxonomy" id="1711999"/>
    <lineage>
        <taxon>unclassified sequences</taxon>
        <taxon>metagenomes</taxon>
        <taxon>organismal metagenomes</taxon>
    </lineage>
</organism>
<sequence>MGLNGLDLKLRLYRNQSIHDNAHVSDAAHILWRLSRVNQSPTVRGP</sequence>
<accession>A0A484H7S3</accession>
<name>A0A484H7S3_9ZZZZ</name>